<organism evidence="2 3">
    <name type="scientific">Funneliformis mosseae</name>
    <name type="common">Endomycorrhizal fungus</name>
    <name type="synonym">Glomus mosseae</name>
    <dbReference type="NCBI Taxonomy" id="27381"/>
    <lineage>
        <taxon>Eukaryota</taxon>
        <taxon>Fungi</taxon>
        <taxon>Fungi incertae sedis</taxon>
        <taxon>Mucoromycota</taxon>
        <taxon>Glomeromycotina</taxon>
        <taxon>Glomeromycetes</taxon>
        <taxon>Glomerales</taxon>
        <taxon>Glomeraceae</taxon>
        <taxon>Funneliformis</taxon>
    </lineage>
</organism>
<dbReference type="EMBL" id="CAJVPP010001371">
    <property type="protein sequence ID" value="CAG8551473.1"/>
    <property type="molecule type" value="Genomic_DNA"/>
</dbReference>
<dbReference type="CDD" id="cd18316">
    <property type="entry name" value="BTB_POZ_KCTD-like"/>
    <property type="match status" value="1"/>
</dbReference>
<feature type="domain" description="BTB" evidence="1">
    <location>
        <begin position="19"/>
        <end position="90"/>
    </location>
</feature>
<dbReference type="Pfam" id="PF02214">
    <property type="entry name" value="BTB_2"/>
    <property type="match status" value="2"/>
</dbReference>
<gene>
    <name evidence="2" type="ORF">FMOSSE_LOCUS6490</name>
</gene>
<dbReference type="SUPFAM" id="SSF54695">
    <property type="entry name" value="POZ domain"/>
    <property type="match status" value="2"/>
</dbReference>
<keyword evidence="3" id="KW-1185">Reference proteome</keyword>
<evidence type="ECO:0000259" key="1">
    <source>
        <dbReference type="PROSITE" id="PS50097"/>
    </source>
</evidence>
<name>A0A9N9B1G5_FUNMO</name>
<dbReference type="PANTHER" id="PTHR14499">
    <property type="entry name" value="POTASSIUM CHANNEL TETRAMERIZATION DOMAIN-CONTAINING"/>
    <property type="match status" value="1"/>
</dbReference>
<dbReference type="PROSITE" id="PS50097">
    <property type="entry name" value="BTB"/>
    <property type="match status" value="1"/>
</dbReference>
<dbReference type="Proteomes" id="UP000789375">
    <property type="component" value="Unassembled WGS sequence"/>
</dbReference>
<protein>
    <submittedName>
        <fullName evidence="2">5263_t:CDS:1</fullName>
    </submittedName>
</protein>
<dbReference type="InterPro" id="IPR011333">
    <property type="entry name" value="SKP1/BTB/POZ_sf"/>
</dbReference>
<evidence type="ECO:0000313" key="2">
    <source>
        <dbReference type="EMBL" id="CAG8551473.1"/>
    </source>
</evidence>
<dbReference type="AlphaFoldDB" id="A0A9N9B1G5"/>
<dbReference type="PANTHER" id="PTHR14499:SF136">
    <property type="entry name" value="GH08630P"/>
    <property type="match status" value="1"/>
</dbReference>
<dbReference type="Gene3D" id="3.30.710.10">
    <property type="entry name" value="Potassium Channel Kv1.1, Chain A"/>
    <property type="match status" value="2"/>
</dbReference>
<dbReference type="InterPro" id="IPR000210">
    <property type="entry name" value="BTB/POZ_dom"/>
</dbReference>
<proteinExistence type="predicted"/>
<dbReference type="GO" id="GO:0051260">
    <property type="term" value="P:protein homooligomerization"/>
    <property type="evidence" value="ECO:0007669"/>
    <property type="project" value="InterPro"/>
</dbReference>
<dbReference type="SMART" id="SM00225">
    <property type="entry name" value="BTB"/>
    <property type="match status" value="2"/>
</dbReference>
<dbReference type="InterPro" id="IPR003131">
    <property type="entry name" value="T1-type_BTB"/>
</dbReference>
<accession>A0A9N9B1G5</accession>
<reference evidence="2" key="1">
    <citation type="submission" date="2021-06" db="EMBL/GenBank/DDBJ databases">
        <authorList>
            <person name="Kallberg Y."/>
            <person name="Tangrot J."/>
            <person name="Rosling A."/>
        </authorList>
    </citation>
    <scope>NUCLEOTIDE SEQUENCE</scope>
    <source>
        <strain evidence="2">87-6 pot B 2015</strain>
    </source>
</reference>
<comment type="caution">
    <text evidence="2">The sequence shown here is derived from an EMBL/GenBank/DDBJ whole genome shotgun (WGS) entry which is preliminary data.</text>
</comment>
<evidence type="ECO:0000313" key="3">
    <source>
        <dbReference type="Proteomes" id="UP000789375"/>
    </source>
</evidence>
<sequence>MSKLPEINPCEESKFQRESTIVLNVGGIKFETYPSTLTAYPDTFLGSMFLDRNKTLLHPQNGNEYFFDRNGYAFRYILEFYRTGKLLLTEKYFDKLSFVTREELEEEINYFQIPTPSETNLTSKSIHIDKIVGERVNEFVKTFEEVIYEMIKNYRTCFKINFYNSLKHPTKWLENHAEKRDFVNSGYDIMKNFNNEIYSYFKEKFNDFSWEIKEFTEYLIVEIKNKEEILTMSNSNQMEIDGKITHSYEKTIILNIGGIKYETFASTLTEHPNTLLGRLFEERSSLHTTKEYFFDRNGYAFRYILEWYRTGKILLSIGTDDSKKAYITREELMEELEYFQIPMETLKDHYNNNFINNTTLIHKLAAVKVDEFISALEKLIHEAMSQFLSKIELRFYKTNRYMKEFWAKSESIGVSCLSKIMKPFSDVGFSILKKFGKEIGDYLENNVVGIAWEYKICDSGEKEFCIININIKDEYSKPAILSYTRLAKK</sequence>